<dbReference type="PANTHER" id="PTHR36757">
    <property type="entry name" value="BNAANNG22500D PROTEIN"/>
    <property type="match status" value="1"/>
</dbReference>
<dbReference type="Gramene" id="mRNA:MD13G0034700">
    <property type="protein sequence ID" value="CDS:MD13G0034700.1"/>
    <property type="gene ID" value="MD13G0034700"/>
</dbReference>
<feature type="compositionally biased region" description="Low complexity" evidence="1">
    <location>
        <begin position="201"/>
        <end position="231"/>
    </location>
</feature>
<dbReference type="EMBL" id="RDQH01000339">
    <property type="protein sequence ID" value="RXH79297.1"/>
    <property type="molecule type" value="Genomic_DNA"/>
</dbReference>
<evidence type="ECO:0000313" key="3">
    <source>
        <dbReference type="Proteomes" id="UP000290289"/>
    </source>
</evidence>
<proteinExistence type="predicted"/>
<feature type="region of interest" description="Disordered" evidence="1">
    <location>
        <begin position="174"/>
        <end position="252"/>
    </location>
</feature>
<dbReference type="AlphaFoldDB" id="A0A498IBB2"/>
<comment type="caution">
    <text evidence="2">The sequence shown here is derived from an EMBL/GenBank/DDBJ whole genome shotgun (WGS) entry which is preliminary data.</text>
</comment>
<accession>A0A498IBB2</accession>
<evidence type="ECO:0000256" key="1">
    <source>
        <dbReference type="SAM" id="MobiDB-lite"/>
    </source>
</evidence>
<dbReference type="PANTHER" id="PTHR36757:SF1">
    <property type="entry name" value="GENOME ASSEMBLY, CHROMOSOME: A04"/>
    <property type="match status" value="1"/>
</dbReference>
<feature type="compositionally biased region" description="Polar residues" evidence="1">
    <location>
        <begin position="178"/>
        <end position="194"/>
    </location>
</feature>
<organism evidence="2 3">
    <name type="scientific">Malus domestica</name>
    <name type="common">Apple</name>
    <name type="synonym">Pyrus malus</name>
    <dbReference type="NCBI Taxonomy" id="3750"/>
    <lineage>
        <taxon>Eukaryota</taxon>
        <taxon>Viridiplantae</taxon>
        <taxon>Streptophyta</taxon>
        <taxon>Embryophyta</taxon>
        <taxon>Tracheophyta</taxon>
        <taxon>Spermatophyta</taxon>
        <taxon>Magnoliopsida</taxon>
        <taxon>eudicotyledons</taxon>
        <taxon>Gunneridae</taxon>
        <taxon>Pentapetalae</taxon>
        <taxon>rosids</taxon>
        <taxon>fabids</taxon>
        <taxon>Rosales</taxon>
        <taxon>Rosaceae</taxon>
        <taxon>Amygdaloideae</taxon>
        <taxon>Maleae</taxon>
        <taxon>Malus</taxon>
    </lineage>
</organism>
<name>A0A498IBB2_MALDO</name>
<evidence type="ECO:0000313" key="2">
    <source>
        <dbReference type="EMBL" id="RXH79297.1"/>
    </source>
</evidence>
<keyword evidence="3" id="KW-1185">Reference proteome</keyword>
<sequence length="292" mass="32522">MAIEVCSEIWSPGFSPRISFSHDLDKTNHAPKQGQRLDSSLSDSTADFDFCIVNNLKLELSSADELFSNGKILPVQIKRNLAAAEETHQPEEKTVTRQADDERAAPPTLAHRSTPIKTERLKSDEKKKRLKEFLDANADADETDKPPTAKPFWQFRRSSSLNCDAARGKSLIRPLQFLSRSNSTGSAPKPNQKQALPPKETTTTTHQKQQQHLQKQTSVSSRRSSSASCSSTYYPYNNMNQKPALRKSGSHGNGVRISPVLNLPPPYISKVTGSFFGFGSLFCNGKFRKKKK</sequence>
<gene>
    <name evidence="2" type="ORF">DVH24_040444</name>
</gene>
<feature type="compositionally biased region" description="Basic and acidic residues" evidence="1">
    <location>
        <begin position="85"/>
        <end position="104"/>
    </location>
</feature>
<feature type="compositionally biased region" description="Polar residues" evidence="1">
    <location>
        <begin position="232"/>
        <end position="241"/>
    </location>
</feature>
<protein>
    <submittedName>
        <fullName evidence="2">Uncharacterized protein</fullName>
    </submittedName>
</protein>
<feature type="region of interest" description="Disordered" evidence="1">
    <location>
        <begin position="83"/>
        <end position="127"/>
    </location>
</feature>
<reference evidence="2 3" key="1">
    <citation type="submission" date="2018-10" db="EMBL/GenBank/DDBJ databases">
        <title>A high-quality apple genome assembly.</title>
        <authorList>
            <person name="Hu J."/>
        </authorList>
    </citation>
    <scope>NUCLEOTIDE SEQUENCE [LARGE SCALE GENOMIC DNA]</scope>
    <source>
        <strain evidence="3">cv. HFTH1</strain>
        <tissue evidence="2">Young leaf</tissue>
    </source>
</reference>
<feature type="compositionally biased region" description="Basic and acidic residues" evidence="1">
    <location>
        <begin position="117"/>
        <end position="127"/>
    </location>
</feature>
<dbReference type="Proteomes" id="UP000290289">
    <property type="component" value="Chromosome 13"/>
</dbReference>